<dbReference type="GO" id="GO:0031623">
    <property type="term" value="P:receptor internalization"/>
    <property type="evidence" value="ECO:0007669"/>
    <property type="project" value="TreeGrafter"/>
</dbReference>
<dbReference type="InterPro" id="IPR000375">
    <property type="entry name" value="Dynamin_stalk"/>
</dbReference>
<name>A0A9P8VWU3_9HYPO</name>
<proteinExistence type="predicted"/>
<keyword evidence="6" id="KW-0378">Hydrolase</keyword>
<protein>
    <submittedName>
        <fullName evidence="6">P-loop containing nucleoside triphosphate hydrolase protein</fullName>
    </submittedName>
</protein>
<accession>A0A9P8VWU3</accession>
<dbReference type="PANTHER" id="PTHR11566">
    <property type="entry name" value="DYNAMIN"/>
    <property type="match status" value="1"/>
</dbReference>
<feature type="compositionally biased region" description="Low complexity" evidence="3">
    <location>
        <begin position="54"/>
        <end position="64"/>
    </location>
</feature>
<dbReference type="PROSITE" id="PS51388">
    <property type="entry name" value="GED"/>
    <property type="match status" value="1"/>
</dbReference>
<keyword evidence="2" id="KW-0342">GTP-binding</keyword>
<dbReference type="AlphaFoldDB" id="A0A9P8VWU3"/>
<evidence type="ECO:0000256" key="2">
    <source>
        <dbReference type="ARBA" id="ARBA00023134"/>
    </source>
</evidence>
<evidence type="ECO:0000256" key="3">
    <source>
        <dbReference type="SAM" id="MobiDB-lite"/>
    </source>
</evidence>
<dbReference type="Proteomes" id="UP000777438">
    <property type="component" value="Unassembled WGS sequence"/>
</dbReference>
<feature type="region of interest" description="Disordered" evidence="3">
    <location>
        <begin position="75"/>
        <end position="94"/>
    </location>
</feature>
<dbReference type="GO" id="GO:0003924">
    <property type="term" value="F:GTPase activity"/>
    <property type="evidence" value="ECO:0007669"/>
    <property type="project" value="InterPro"/>
</dbReference>
<dbReference type="GO" id="GO:0005886">
    <property type="term" value="C:plasma membrane"/>
    <property type="evidence" value="ECO:0007669"/>
    <property type="project" value="TreeGrafter"/>
</dbReference>
<feature type="region of interest" description="Disordered" evidence="3">
    <location>
        <begin position="951"/>
        <end position="975"/>
    </location>
</feature>
<organism evidence="6 7">
    <name type="scientific">Thelonectria olida</name>
    <dbReference type="NCBI Taxonomy" id="1576542"/>
    <lineage>
        <taxon>Eukaryota</taxon>
        <taxon>Fungi</taxon>
        <taxon>Dikarya</taxon>
        <taxon>Ascomycota</taxon>
        <taxon>Pezizomycotina</taxon>
        <taxon>Sordariomycetes</taxon>
        <taxon>Hypocreomycetidae</taxon>
        <taxon>Hypocreales</taxon>
        <taxon>Nectriaceae</taxon>
        <taxon>Thelonectria</taxon>
    </lineage>
</organism>
<dbReference type="InterPro" id="IPR027417">
    <property type="entry name" value="P-loop_NTPase"/>
</dbReference>
<dbReference type="InterPro" id="IPR045063">
    <property type="entry name" value="Dynamin_N"/>
</dbReference>
<dbReference type="InterPro" id="IPR001401">
    <property type="entry name" value="Dynamin_GTPase"/>
</dbReference>
<dbReference type="InterPro" id="IPR020850">
    <property type="entry name" value="GED_dom"/>
</dbReference>
<dbReference type="InterPro" id="IPR030381">
    <property type="entry name" value="G_DYNAMIN_dom"/>
</dbReference>
<gene>
    <name evidence="6" type="ORF">B0T10DRAFT_144618</name>
</gene>
<dbReference type="PRINTS" id="PR00195">
    <property type="entry name" value="DYNAMIN"/>
</dbReference>
<dbReference type="Pfam" id="PF01031">
    <property type="entry name" value="Dynamin_M"/>
    <property type="match status" value="1"/>
</dbReference>
<dbReference type="PANTHER" id="PTHR11566:SF131">
    <property type="entry name" value="GTPASE, PUTATIVE (AFU_ORTHOLOGUE AFUA_6G07630)-RELATED"/>
    <property type="match status" value="1"/>
</dbReference>
<dbReference type="Gene3D" id="3.40.50.300">
    <property type="entry name" value="P-loop containing nucleotide triphosphate hydrolases"/>
    <property type="match status" value="1"/>
</dbReference>
<feature type="domain" description="Dynamin-type G" evidence="5">
    <location>
        <begin position="152"/>
        <end position="482"/>
    </location>
</feature>
<feature type="domain" description="GED" evidence="4">
    <location>
        <begin position="846"/>
        <end position="942"/>
    </location>
</feature>
<dbReference type="CDD" id="cd08771">
    <property type="entry name" value="DLP_1"/>
    <property type="match status" value="1"/>
</dbReference>
<feature type="compositionally biased region" description="Polar residues" evidence="3">
    <location>
        <begin position="616"/>
        <end position="628"/>
    </location>
</feature>
<reference evidence="6 7" key="1">
    <citation type="journal article" date="2021" name="Nat. Commun.">
        <title>Genetic determinants of endophytism in the Arabidopsis root mycobiome.</title>
        <authorList>
            <person name="Mesny F."/>
            <person name="Miyauchi S."/>
            <person name="Thiergart T."/>
            <person name="Pickel B."/>
            <person name="Atanasova L."/>
            <person name="Karlsson M."/>
            <person name="Huettel B."/>
            <person name="Barry K.W."/>
            <person name="Haridas S."/>
            <person name="Chen C."/>
            <person name="Bauer D."/>
            <person name="Andreopoulos W."/>
            <person name="Pangilinan J."/>
            <person name="LaButti K."/>
            <person name="Riley R."/>
            <person name="Lipzen A."/>
            <person name="Clum A."/>
            <person name="Drula E."/>
            <person name="Henrissat B."/>
            <person name="Kohler A."/>
            <person name="Grigoriev I.V."/>
            <person name="Martin F.M."/>
            <person name="Hacquard S."/>
        </authorList>
    </citation>
    <scope>NUCLEOTIDE SEQUENCE [LARGE SCALE GENOMIC DNA]</scope>
    <source>
        <strain evidence="6 7">MPI-CAGE-CH-0241</strain>
    </source>
</reference>
<dbReference type="OrthoDB" id="5061070at2759"/>
<dbReference type="GO" id="GO:0005525">
    <property type="term" value="F:GTP binding"/>
    <property type="evidence" value="ECO:0007669"/>
    <property type="project" value="InterPro"/>
</dbReference>
<feature type="compositionally biased region" description="Polar residues" evidence="3">
    <location>
        <begin position="23"/>
        <end position="39"/>
    </location>
</feature>
<evidence type="ECO:0000313" key="6">
    <source>
        <dbReference type="EMBL" id="KAH6880487.1"/>
    </source>
</evidence>
<sequence>MSSENRMPHATRRRAGGGRNHPHNSNTNIKQDPDSSTDGGSLPGPDTHPLRGTSSVSNYGDSSSNHLPVNQAFYRHGRSDAPTPSDRVTESEPLLREMRMRQPSTTNEVVVSPASVEHRESFFHTSFQDIGKKLKACNDTLGELQQLGVSHDVQLPELVLVGDQSAGKSSLMSGLANLELPRSEGTCTRCPLHIRVSRNLEWSCRVSLRKEYSYQPPGDRDITENDVTEQDPFFPWRKLPLSRNHEFKTMHDKTEIEDVLRWAQIAILNDDKSHKLFIPGSGSIAMNTPIDRAADEVTAKFSPNIVALEIKGPELPDLSFYDMPGIFQNPADARDDYLVNVVRNLSKGYIQHPSAIILCAMPMNSDAENSSTFGLTRRLQALNRTIGVLTKADLIPEGGNHDQWLSIMNGQAHQTGLGYFITSRPQNKDLEELREWEEHVFEDNSFERWPPAFHRFNERCGIEKLKAFLSERLGEEFEKSLPTIKHTLKHHLQRITTQLGKLPELPENVELEVQTSVMEFGELARSELRPAEFSKRFGNLPDDFRDCLIEMKPKFTLRDSSDIPIVEISDEESDTGSTSTPTVTPTSKRRTMAPPTTPAKRQRIDLARGASPFNGAEQNGRNGHNGSNGYIKPEEARAGSLTPRPANAQRARFPEPFAQFSDVGRGFRTLRGVRDEIRQKTRAGMPDIITEEVYNDLCREAMRPWDGPANAFLNQIMRLLQDLLDAALKKSFDRLSKRLIYQESRKLLKQYLNDRRKETQAALAVVYRLETYGLFTINREAFDRCRKDESAVLTRFRHQMRMKAAGLGDNKQPVPWEALTEEKRLQDERKREGEVAKIGADPFQREMEVVAYVRGYYRLAALRFADSVALHVTNGMIPEIQRQLPYYLDEKLGLRGNNAASIYEKLMEEDAQTATKRETLKGEREKFVKALASIEGLETGAADVHDYSQMSMEDQENGDTDAMMSGAIQDDVSEA</sequence>
<feature type="region of interest" description="Disordered" evidence="3">
    <location>
        <begin position="567"/>
        <end position="633"/>
    </location>
</feature>
<evidence type="ECO:0000259" key="5">
    <source>
        <dbReference type="PROSITE" id="PS51718"/>
    </source>
</evidence>
<dbReference type="SMART" id="SM00053">
    <property type="entry name" value="DYNc"/>
    <property type="match status" value="1"/>
</dbReference>
<dbReference type="GO" id="GO:0008017">
    <property type="term" value="F:microtubule binding"/>
    <property type="evidence" value="ECO:0007669"/>
    <property type="project" value="TreeGrafter"/>
</dbReference>
<dbReference type="SUPFAM" id="SSF52540">
    <property type="entry name" value="P-loop containing nucleoside triphosphate hydrolases"/>
    <property type="match status" value="1"/>
</dbReference>
<feature type="compositionally biased region" description="Basic residues" evidence="3">
    <location>
        <begin position="9"/>
        <end position="22"/>
    </location>
</feature>
<dbReference type="InterPro" id="IPR003130">
    <property type="entry name" value="GED"/>
</dbReference>
<feature type="compositionally biased region" description="Low complexity" evidence="3">
    <location>
        <begin position="575"/>
        <end position="586"/>
    </location>
</feature>
<dbReference type="PROSITE" id="PS51718">
    <property type="entry name" value="G_DYNAMIN_2"/>
    <property type="match status" value="1"/>
</dbReference>
<dbReference type="EMBL" id="JAGPYM010000026">
    <property type="protein sequence ID" value="KAH6880487.1"/>
    <property type="molecule type" value="Genomic_DNA"/>
</dbReference>
<dbReference type="Pfam" id="PF02212">
    <property type="entry name" value="GED"/>
    <property type="match status" value="1"/>
</dbReference>
<dbReference type="InterPro" id="IPR022812">
    <property type="entry name" value="Dynamin"/>
</dbReference>
<dbReference type="Gene3D" id="1.20.120.1240">
    <property type="entry name" value="Dynamin, middle domain"/>
    <property type="match status" value="1"/>
</dbReference>
<keyword evidence="1" id="KW-0547">Nucleotide-binding</keyword>
<dbReference type="GO" id="GO:0005874">
    <property type="term" value="C:microtubule"/>
    <property type="evidence" value="ECO:0007669"/>
    <property type="project" value="TreeGrafter"/>
</dbReference>
<evidence type="ECO:0000313" key="7">
    <source>
        <dbReference type="Proteomes" id="UP000777438"/>
    </source>
</evidence>
<evidence type="ECO:0000259" key="4">
    <source>
        <dbReference type="PROSITE" id="PS51388"/>
    </source>
</evidence>
<feature type="region of interest" description="Disordered" evidence="3">
    <location>
        <begin position="1"/>
        <end position="68"/>
    </location>
</feature>
<keyword evidence="7" id="KW-1185">Reference proteome</keyword>
<comment type="caution">
    <text evidence="6">The sequence shown here is derived from an EMBL/GenBank/DDBJ whole genome shotgun (WGS) entry which is preliminary data.</text>
</comment>
<dbReference type="Pfam" id="PF00350">
    <property type="entry name" value="Dynamin_N"/>
    <property type="match status" value="1"/>
</dbReference>
<dbReference type="GO" id="GO:0005737">
    <property type="term" value="C:cytoplasm"/>
    <property type="evidence" value="ECO:0007669"/>
    <property type="project" value="TreeGrafter"/>
</dbReference>
<evidence type="ECO:0000256" key="1">
    <source>
        <dbReference type="ARBA" id="ARBA00022741"/>
    </source>
</evidence>